<dbReference type="EMBL" id="QTSX02005878">
    <property type="protein sequence ID" value="KAJ9056766.1"/>
    <property type="molecule type" value="Genomic_DNA"/>
</dbReference>
<reference evidence="1" key="1">
    <citation type="submission" date="2022-04" db="EMBL/GenBank/DDBJ databases">
        <title>Genome of the entomopathogenic fungus Entomophthora muscae.</title>
        <authorList>
            <person name="Elya C."/>
            <person name="Lovett B.R."/>
            <person name="Lee E."/>
            <person name="Macias A.M."/>
            <person name="Hajek A.E."/>
            <person name="De Bivort B.L."/>
            <person name="Kasson M.T."/>
            <person name="De Fine Licht H.H."/>
            <person name="Stajich J.E."/>
        </authorList>
    </citation>
    <scope>NUCLEOTIDE SEQUENCE</scope>
    <source>
        <strain evidence="1">Berkeley</strain>
    </source>
</reference>
<name>A0ACC2S3P0_9FUNG</name>
<sequence>MKFVIVALAASLVSSHISGLSKASQHQARQTLNTNALPPDTNDLITPGNKAVVILDEDEGYQEVQLCDSSVPDCSRPSNQNRGVRRDVVRNPARNMREFQPNGAYRPLACDPSRDPNCYAVREPPGQLQLMSQPKQRAPQAPQRPFQPAQNPEQQAWRQTHPRSMARPI</sequence>
<gene>
    <name evidence="1" type="ORF">DSO57_1029707</name>
</gene>
<keyword evidence="2" id="KW-1185">Reference proteome</keyword>
<comment type="caution">
    <text evidence="1">The sequence shown here is derived from an EMBL/GenBank/DDBJ whole genome shotgun (WGS) entry which is preliminary data.</text>
</comment>
<accession>A0ACC2S3P0</accession>
<evidence type="ECO:0000313" key="1">
    <source>
        <dbReference type="EMBL" id="KAJ9056766.1"/>
    </source>
</evidence>
<evidence type="ECO:0000313" key="2">
    <source>
        <dbReference type="Proteomes" id="UP001165960"/>
    </source>
</evidence>
<proteinExistence type="predicted"/>
<dbReference type="Proteomes" id="UP001165960">
    <property type="component" value="Unassembled WGS sequence"/>
</dbReference>
<organism evidence="1 2">
    <name type="scientific">Entomophthora muscae</name>
    <dbReference type="NCBI Taxonomy" id="34485"/>
    <lineage>
        <taxon>Eukaryota</taxon>
        <taxon>Fungi</taxon>
        <taxon>Fungi incertae sedis</taxon>
        <taxon>Zoopagomycota</taxon>
        <taxon>Entomophthoromycotina</taxon>
        <taxon>Entomophthoromycetes</taxon>
        <taxon>Entomophthorales</taxon>
        <taxon>Entomophthoraceae</taxon>
        <taxon>Entomophthora</taxon>
    </lineage>
</organism>
<protein>
    <submittedName>
        <fullName evidence="1">Uncharacterized protein</fullName>
    </submittedName>
</protein>